<dbReference type="eggNOG" id="ENOG502S81F">
    <property type="taxonomic scope" value="Eukaryota"/>
</dbReference>
<sequence length="110" mass="13061">MFGAFRQTTVAFGGLLWKTPYKMSQTQKFRHRKRLQAVDKVIETVFNGLKAIGESNPKVNNFYYNFPKESEMTPRDKYTVFSKKSKGYRKPVHKVPKWTKLSMRENPKYF</sequence>
<comment type="caution">
    <text evidence="2">The sequence shown here is derived from an EMBL/GenBank/DDBJ whole genome shotgun (WGS) entry which is preliminary data.</text>
</comment>
<keyword evidence="1" id="KW-0496">Mitochondrion</keyword>
<keyword evidence="1" id="KW-0687">Ribonucleoprotein</keyword>
<dbReference type="Proteomes" id="UP000009328">
    <property type="component" value="Unassembled WGS sequence"/>
</dbReference>
<dbReference type="AlphaFoldDB" id="K0KGE8"/>
<dbReference type="FunCoup" id="K0KGE8">
    <property type="interactions" value="112"/>
</dbReference>
<keyword evidence="1" id="KW-0689">Ribosomal protein</keyword>
<organism evidence="2 3">
    <name type="scientific">Wickerhamomyces ciferrii (strain ATCC 14091 / BCRC 22168 / CBS 111 / JCM 3599 / NBRC 0793 / NRRL Y-1031 F-60-10)</name>
    <name type="common">Yeast</name>
    <name type="synonym">Pichia ciferrii</name>
    <dbReference type="NCBI Taxonomy" id="1206466"/>
    <lineage>
        <taxon>Eukaryota</taxon>
        <taxon>Fungi</taxon>
        <taxon>Dikarya</taxon>
        <taxon>Ascomycota</taxon>
        <taxon>Saccharomycotina</taxon>
        <taxon>Saccharomycetes</taxon>
        <taxon>Phaffomycetales</taxon>
        <taxon>Wickerhamomycetaceae</taxon>
        <taxon>Wickerhamomyces</taxon>
    </lineage>
</organism>
<dbReference type="Pfam" id="PF09784">
    <property type="entry name" value="L31"/>
    <property type="match status" value="1"/>
</dbReference>
<evidence type="ECO:0000313" key="2">
    <source>
        <dbReference type="EMBL" id="CCH40514.1"/>
    </source>
</evidence>
<dbReference type="GO" id="GO:0005762">
    <property type="term" value="C:mitochondrial large ribosomal subunit"/>
    <property type="evidence" value="ECO:0007669"/>
    <property type="project" value="UniProtKB-UniRule"/>
</dbReference>
<evidence type="ECO:0000256" key="1">
    <source>
        <dbReference type="PIRNR" id="PIRNR002216"/>
    </source>
</evidence>
<dbReference type="PANTHER" id="PTHR28271:SF1">
    <property type="entry name" value="LARGE RIBOSOMAL SUBUNIT PROTEIN ML60"/>
    <property type="match status" value="1"/>
</dbReference>
<dbReference type="GO" id="GO:0032543">
    <property type="term" value="P:mitochondrial translation"/>
    <property type="evidence" value="ECO:0007669"/>
    <property type="project" value="UniProtKB-UniRule"/>
</dbReference>
<dbReference type="EMBL" id="CAIF01000001">
    <property type="protein sequence ID" value="CCH40514.1"/>
    <property type="molecule type" value="Genomic_DNA"/>
</dbReference>
<dbReference type="HOGENOM" id="CLU_141719_0_0_1"/>
<name>K0KGE8_WICCF</name>
<dbReference type="GO" id="GO:0003735">
    <property type="term" value="F:structural constituent of ribosome"/>
    <property type="evidence" value="ECO:0007669"/>
    <property type="project" value="UniProtKB-UniRule"/>
</dbReference>
<reference evidence="2 3" key="1">
    <citation type="journal article" date="2012" name="Eukaryot. Cell">
        <title>Draft genome sequence of Wickerhamomyces ciferrii NRRL Y-1031 F-60-10.</title>
        <authorList>
            <person name="Schneider J."/>
            <person name="Andrea H."/>
            <person name="Blom J."/>
            <person name="Jaenicke S."/>
            <person name="Ruckert C."/>
            <person name="Schorsch C."/>
            <person name="Szczepanowski R."/>
            <person name="Farwick M."/>
            <person name="Goesmann A."/>
            <person name="Puhler A."/>
            <person name="Schaffer S."/>
            <person name="Tauch A."/>
            <person name="Kohler T."/>
            <person name="Brinkrolf K."/>
        </authorList>
    </citation>
    <scope>NUCLEOTIDE SEQUENCE [LARGE SCALE GENOMIC DNA]</scope>
    <source>
        <strain evidence="3">ATCC 14091 / BCRC 22168 / CBS 111 / JCM 3599 / NBRC 0793 / NRRL Y-1031 F-60-10</strain>
    </source>
</reference>
<dbReference type="PANTHER" id="PTHR28271">
    <property type="entry name" value="54S RIBOSOMAL PROTEIN L31, MITOCHONDRIAL"/>
    <property type="match status" value="1"/>
</dbReference>
<dbReference type="InterPro" id="IPR016340">
    <property type="entry name" value="Ribosomal_mL60"/>
</dbReference>
<accession>K0KGE8</accession>
<dbReference type="InParanoid" id="K0KGE8"/>
<keyword evidence="3" id="KW-1185">Reference proteome</keyword>
<proteinExistence type="predicted"/>
<comment type="subunit">
    <text evidence="1">Component of the mitochondrial large ribosomal subunit.</text>
</comment>
<protein>
    <recommendedName>
        <fullName evidence="1">Large ribosomal subunit protein mL60</fullName>
    </recommendedName>
</protein>
<comment type="subcellular location">
    <subcellularLocation>
        <location evidence="1">Mitochondrion</location>
    </subcellularLocation>
</comment>
<dbReference type="PIRSF" id="PIRSF002216">
    <property type="entry name" value="MRPL31_prd"/>
    <property type="match status" value="1"/>
</dbReference>
<dbReference type="STRING" id="1206466.K0KGE8"/>
<gene>
    <name evidence="2" type="ORF">BN7_47</name>
</gene>
<evidence type="ECO:0000313" key="3">
    <source>
        <dbReference type="Proteomes" id="UP000009328"/>
    </source>
</evidence>